<name>A0AAW0FGQ2_9APHY</name>
<feature type="region of interest" description="Disordered" evidence="1">
    <location>
        <begin position="93"/>
        <end position="120"/>
    </location>
</feature>
<comment type="caution">
    <text evidence="2">The sequence shown here is derived from an EMBL/GenBank/DDBJ whole genome shotgun (WGS) entry which is preliminary data.</text>
</comment>
<dbReference type="EMBL" id="JASBNA010000071">
    <property type="protein sequence ID" value="KAK7678467.1"/>
    <property type="molecule type" value="Genomic_DNA"/>
</dbReference>
<evidence type="ECO:0000256" key="1">
    <source>
        <dbReference type="SAM" id="MobiDB-lite"/>
    </source>
</evidence>
<organism evidence="2 3">
    <name type="scientific">Cerrena zonata</name>
    <dbReference type="NCBI Taxonomy" id="2478898"/>
    <lineage>
        <taxon>Eukaryota</taxon>
        <taxon>Fungi</taxon>
        <taxon>Dikarya</taxon>
        <taxon>Basidiomycota</taxon>
        <taxon>Agaricomycotina</taxon>
        <taxon>Agaricomycetes</taxon>
        <taxon>Polyporales</taxon>
        <taxon>Cerrenaceae</taxon>
        <taxon>Cerrena</taxon>
    </lineage>
</organism>
<feature type="compositionally biased region" description="Acidic residues" evidence="1">
    <location>
        <begin position="1205"/>
        <end position="1214"/>
    </location>
</feature>
<protein>
    <recommendedName>
        <fullName evidence="4">C2H2-type domain-containing protein</fullName>
    </recommendedName>
</protein>
<feature type="region of interest" description="Disordered" evidence="1">
    <location>
        <begin position="1202"/>
        <end position="1222"/>
    </location>
</feature>
<gene>
    <name evidence="2" type="ORF">QCA50_018527</name>
</gene>
<reference evidence="2 3" key="1">
    <citation type="submission" date="2022-09" db="EMBL/GenBank/DDBJ databases">
        <authorList>
            <person name="Palmer J.M."/>
        </authorList>
    </citation>
    <scope>NUCLEOTIDE SEQUENCE [LARGE SCALE GENOMIC DNA]</scope>
    <source>
        <strain evidence="2 3">DSM 7382</strain>
    </source>
</reference>
<accession>A0AAW0FGQ2</accession>
<feature type="compositionally biased region" description="Polar residues" evidence="1">
    <location>
        <begin position="1"/>
        <end position="17"/>
    </location>
</feature>
<feature type="compositionally biased region" description="Polar residues" evidence="1">
    <location>
        <begin position="94"/>
        <end position="120"/>
    </location>
</feature>
<evidence type="ECO:0000313" key="2">
    <source>
        <dbReference type="EMBL" id="KAK7678467.1"/>
    </source>
</evidence>
<feature type="region of interest" description="Disordered" evidence="1">
    <location>
        <begin position="1"/>
        <end position="28"/>
    </location>
</feature>
<proteinExistence type="predicted"/>
<keyword evidence="3" id="KW-1185">Reference proteome</keyword>
<evidence type="ECO:0000313" key="3">
    <source>
        <dbReference type="Proteomes" id="UP001385951"/>
    </source>
</evidence>
<sequence>MPSTTNEPSFSMSSFVGNNHGPPSLVSERDLDISDRLIQSAELEKENIPPFDSAWLDDHVDGIQPLDQTGLGTNWAFTNWRSAEPAISEFNGWPSIQNEPRNMGHTSTLSTPAESSNSLQVPSPASVLLSFPELPQTIQSGIITSSNTESSPAGITSGNLQQPALPATGYRHVICPFCYAAVQVGIKNDFHLRKHTNSVACSRARDKHLMLESQQDVSQRAEIARRELISRERTHAALFPLSQTQTIPVEIVETGGLVGGSLIESTLGEPCQMESVGDDSVCHGYPVVWETNKLLIGSVPWQAFEQQTLELGCTLVRADIGTRKLWLQSMSCQKVVDCEDGKQSCRSCYAVVNSGVIHRLMSRSSLPWDPHTSYDWLTPNQLREALEKKNEDLARLRTKTSNNIRKVARMTIKIDDNTRLISAIATSDGPRITRVVHTALKQNVSIREILNRVVRATEGTYHVKGYTKQDVDLARIFKILGHSAGAYVASHALGLPSISTTRQRSNPPVILPSASSKTMSSDIPLNLRAFFPSPPPLHHSKRGHNIEIDNIAVKQGVQWIRGTNTMVGPCREHCSTYDLSLNEFDVALKLAHAMHGDNAAVHYASEATVVAIAPYDSDNYHPLPICVSGSCKAECGNELAILLTQVINDWHSCCEDEYGPLWTVDTDGGTALRGGCYKVLMVRKFQTSSEIYRKLSPLKGLNLECGVYDIVMGPDGKHVLKRIATHSRSPEGSFINGVAMNRQLLTRWLRRLPILAEADIEKLLDPADHQNVPNAVKLLRAIILLGSINTAGMTALDISTHHAFCLQAELWNTLLDVHINPKLSLPEQLTLLSKHAHLLFALYRLHGSSFLSNQLYSDIQAMVKAAFVCVAQQQILDPSQPFYLYQIASDRLEEMFAEVRTQTHDSNCDISQLAQRLSTAGDLVQLYDEYPEWSRGHRRLKYAEGEGIDHVSPTFFKGDMVVERVHLNNVWNSGCVAAQQCLKKFNVKFDINTALDEQGVDFLLPNGGGKYPGVSAEPDRSIPVEEAEANVPELDTVQTLDSLAGDPFGFSPNNLIVGFDKNGQLKTADESNEDWLEVPSEDGRRSKPVHKSSIMSYLFCSKLPKLCVDRLLRVRGYTRDFRKPTSTSSCTPGEGTIVIGDTAIAPFRSGDLVALGVMKVTTLTYKNARVEEVSLDKLEDKESDVVVTGQMLCMEQIVPVSESDLGTDSDDPEIEPSIPSPSQPEWVWTGKFVQLQRPANSPQLGTRTSLLVRAPGHLVHALDMPPIAASILPKNIQESLLAQALPASLSVSQDCFQQLLSMLFAGEDTPLLPNVLDKHGCTEKNAFPYRSQTRQPCFILENASRSIATKLASGSEGKYQCHQCHASIEIDRMRSHVGQHILCRLLGVPENSLHEQIQHCQPCGFCGRDTCTIDLKKSRNAFKVISSCPYASEFKLGNAKKSSKRQPCTNVPIHCSICDIDPKTKCRPVFWKFNIFHHIQTVHPAHWSNSSQRTQNLPSSFVDVLSVSDFELQEIVPLRSRPYPVPATTTLLSQCEPVHNDNPHARKRIRVS</sequence>
<dbReference type="Proteomes" id="UP001385951">
    <property type="component" value="Unassembled WGS sequence"/>
</dbReference>
<evidence type="ECO:0008006" key="4">
    <source>
        <dbReference type="Google" id="ProtNLM"/>
    </source>
</evidence>